<evidence type="ECO:0000313" key="3">
    <source>
        <dbReference type="EMBL" id="MEW9263758.1"/>
    </source>
</evidence>
<dbReference type="Proteomes" id="UP001555826">
    <property type="component" value="Unassembled WGS sequence"/>
</dbReference>
<name>A0ABV3P2B9_9ACTN</name>
<dbReference type="InterPro" id="IPR017938">
    <property type="entry name" value="Riboflavin_synthase-like_b-brl"/>
</dbReference>
<organism evidence="3 4">
    <name type="scientific">Kineococcus endophyticus</name>
    <dbReference type="NCBI Taxonomy" id="1181883"/>
    <lineage>
        <taxon>Bacteria</taxon>
        <taxon>Bacillati</taxon>
        <taxon>Actinomycetota</taxon>
        <taxon>Actinomycetes</taxon>
        <taxon>Kineosporiales</taxon>
        <taxon>Kineosporiaceae</taxon>
        <taxon>Kineococcus</taxon>
    </lineage>
</organism>
<dbReference type="Gene3D" id="3.40.50.80">
    <property type="entry name" value="Nucleotide-binding domain of ferredoxin-NADP reductase (FNR) module"/>
    <property type="match status" value="1"/>
</dbReference>
<protein>
    <submittedName>
        <fullName evidence="3">Siderophore-interacting protein</fullName>
    </submittedName>
</protein>
<dbReference type="SUPFAM" id="SSF63380">
    <property type="entry name" value="Riboflavin synthase domain-like"/>
    <property type="match status" value="1"/>
</dbReference>
<dbReference type="InterPro" id="IPR007037">
    <property type="entry name" value="SIP_rossman_dom"/>
</dbReference>
<dbReference type="CDD" id="cd06193">
    <property type="entry name" value="siderophore_interacting"/>
    <property type="match status" value="1"/>
</dbReference>
<dbReference type="PANTHER" id="PTHR30157:SF0">
    <property type="entry name" value="NADPH-DEPENDENT FERRIC-CHELATE REDUCTASE"/>
    <property type="match status" value="1"/>
</dbReference>
<dbReference type="Pfam" id="PF08021">
    <property type="entry name" value="FAD_binding_9"/>
    <property type="match status" value="1"/>
</dbReference>
<evidence type="ECO:0000313" key="4">
    <source>
        <dbReference type="Proteomes" id="UP001555826"/>
    </source>
</evidence>
<reference evidence="3 4" key="1">
    <citation type="submission" date="2024-07" db="EMBL/GenBank/DDBJ databases">
        <authorList>
            <person name="Thanompreechachai J."/>
            <person name="Duangmal K."/>
        </authorList>
    </citation>
    <scope>NUCLEOTIDE SEQUENCE [LARGE SCALE GENOMIC DNA]</scope>
    <source>
        <strain evidence="3 4">KCTC 19886</strain>
    </source>
</reference>
<dbReference type="InterPro" id="IPR039374">
    <property type="entry name" value="SIP_fam"/>
</dbReference>
<dbReference type="InterPro" id="IPR039261">
    <property type="entry name" value="FNR_nucleotide-bd"/>
</dbReference>
<evidence type="ECO:0000259" key="2">
    <source>
        <dbReference type="PROSITE" id="PS51384"/>
    </source>
</evidence>
<dbReference type="Gene3D" id="2.40.30.10">
    <property type="entry name" value="Translation factors"/>
    <property type="match status" value="1"/>
</dbReference>
<proteinExistence type="predicted"/>
<keyword evidence="4" id="KW-1185">Reference proteome</keyword>
<accession>A0ABV3P2B9</accession>
<feature type="region of interest" description="Disordered" evidence="1">
    <location>
        <begin position="1"/>
        <end position="20"/>
    </location>
</feature>
<dbReference type="InterPro" id="IPR013113">
    <property type="entry name" value="SIP_FAD-bd"/>
</dbReference>
<dbReference type="InterPro" id="IPR017927">
    <property type="entry name" value="FAD-bd_FR_type"/>
</dbReference>
<dbReference type="RefSeq" id="WP_367636351.1">
    <property type="nucleotide sequence ID" value="NZ_JBFNQN010000002.1"/>
</dbReference>
<evidence type="ECO:0000256" key="1">
    <source>
        <dbReference type="SAM" id="MobiDB-lite"/>
    </source>
</evidence>
<gene>
    <name evidence="3" type="ORF">AB1207_03275</name>
</gene>
<feature type="domain" description="FAD-binding FR-type" evidence="2">
    <location>
        <begin position="16"/>
        <end position="138"/>
    </location>
</feature>
<dbReference type="PROSITE" id="PS51384">
    <property type="entry name" value="FAD_FR"/>
    <property type="match status" value="1"/>
</dbReference>
<dbReference type="PANTHER" id="PTHR30157">
    <property type="entry name" value="FERRIC REDUCTASE, NADPH-DEPENDENT"/>
    <property type="match status" value="1"/>
</dbReference>
<comment type="caution">
    <text evidence="3">The sequence shown here is derived from an EMBL/GenBank/DDBJ whole genome shotgun (WGS) entry which is preliminary data.</text>
</comment>
<dbReference type="Pfam" id="PF04954">
    <property type="entry name" value="SIP"/>
    <property type="match status" value="1"/>
</dbReference>
<dbReference type="EMBL" id="JBFNQN010000002">
    <property type="protein sequence ID" value="MEW9263758.1"/>
    <property type="molecule type" value="Genomic_DNA"/>
</dbReference>
<sequence>MRNPFKRGTERPAGGRRQRRGVVQRVERLTPEMVRVVLGGEDLADFGVEQADSYVKLVFPLPGVSYPEPFDVAAVRAERPREEWPAQRTYTVRAVTDGEVTIDFVVHGDEGIAGPWAAAARPGDEVWMLGPGGAYTPSADAPWHLLVGDASALPAISASLEHVPAGAIAVAVVEVHSPAEELLLTCPGDLRLHWVHRAAPDPEALVEFLRSLDLPAGAPHAFVHGEADTVRAVRRWARTDLGVTRELLSASGYWRRGRTEDGWREEKRDWVAATETDDASAGV</sequence>